<reference evidence="1" key="1">
    <citation type="submission" date="2018-05" db="EMBL/GenBank/DDBJ databases">
        <authorList>
            <person name="Lanie J.A."/>
            <person name="Ng W.-L."/>
            <person name="Kazmierczak K.M."/>
            <person name="Andrzejewski T.M."/>
            <person name="Davidsen T.M."/>
            <person name="Wayne K.J."/>
            <person name="Tettelin H."/>
            <person name="Glass J.I."/>
            <person name="Rusch D."/>
            <person name="Podicherti R."/>
            <person name="Tsui H.-C.T."/>
            <person name="Winkler M.E."/>
        </authorList>
    </citation>
    <scope>NUCLEOTIDE SEQUENCE</scope>
</reference>
<protein>
    <submittedName>
        <fullName evidence="1">Uncharacterized protein</fullName>
    </submittedName>
</protein>
<sequence>MLKAIENSHKEIKKVDKYKIIPVNLCDIDKIEVICGL</sequence>
<organism evidence="1">
    <name type="scientific">marine metagenome</name>
    <dbReference type="NCBI Taxonomy" id="408172"/>
    <lineage>
        <taxon>unclassified sequences</taxon>
        <taxon>metagenomes</taxon>
        <taxon>ecological metagenomes</taxon>
    </lineage>
</organism>
<dbReference type="AlphaFoldDB" id="A0A382NBV3"/>
<evidence type="ECO:0000313" key="1">
    <source>
        <dbReference type="EMBL" id="SVC58536.1"/>
    </source>
</evidence>
<dbReference type="EMBL" id="UINC01099341">
    <property type="protein sequence ID" value="SVC58536.1"/>
    <property type="molecule type" value="Genomic_DNA"/>
</dbReference>
<gene>
    <name evidence="1" type="ORF">METZ01_LOCUS311390</name>
</gene>
<accession>A0A382NBV3</accession>
<name>A0A382NBV3_9ZZZZ</name>
<proteinExistence type="predicted"/>